<comment type="caution">
    <text evidence="1">The sequence shown here is derived from an EMBL/GenBank/DDBJ whole genome shotgun (WGS) entry which is preliminary data.</text>
</comment>
<dbReference type="EMBL" id="BGPR01012428">
    <property type="protein sequence ID" value="GBN56017.1"/>
    <property type="molecule type" value="Genomic_DNA"/>
</dbReference>
<proteinExistence type="predicted"/>
<dbReference type="AlphaFoldDB" id="A0A4Y2Q0G4"/>
<gene>
    <name evidence="1" type="ORF">AVEN_209803_1</name>
</gene>
<name>A0A4Y2Q0G4_ARAVE</name>
<sequence length="78" mass="8756">MHQKGRAQNRMLWPRAYKCINLDLHRITRHGPSHPIFSDSENTLTTAVPVENLARLFTMPPSAASSFLTTSGVQQINP</sequence>
<evidence type="ECO:0000313" key="2">
    <source>
        <dbReference type="Proteomes" id="UP000499080"/>
    </source>
</evidence>
<reference evidence="1 2" key="1">
    <citation type="journal article" date="2019" name="Sci. Rep.">
        <title>Orb-weaving spider Araneus ventricosus genome elucidates the spidroin gene catalogue.</title>
        <authorList>
            <person name="Kono N."/>
            <person name="Nakamura H."/>
            <person name="Ohtoshi R."/>
            <person name="Moran D.A.P."/>
            <person name="Shinohara A."/>
            <person name="Yoshida Y."/>
            <person name="Fujiwara M."/>
            <person name="Mori M."/>
            <person name="Tomita M."/>
            <person name="Arakawa K."/>
        </authorList>
    </citation>
    <scope>NUCLEOTIDE SEQUENCE [LARGE SCALE GENOMIC DNA]</scope>
</reference>
<keyword evidence="2" id="KW-1185">Reference proteome</keyword>
<evidence type="ECO:0000313" key="1">
    <source>
        <dbReference type="EMBL" id="GBN56017.1"/>
    </source>
</evidence>
<accession>A0A4Y2Q0G4</accession>
<dbReference type="Proteomes" id="UP000499080">
    <property type="component" value="Unassembled WGS sequence"/>
</dbReference>
<protein>
    <submittedName>
        <fullName evidence="1">Uncharacterized protein</fullName>
    </submittedName>
</protein>
<organism evidence="1 2">
    <name type="scientific">Araneus ventricosus</name>
    <name type="common">Orbweaver spider</name>
    <name type="synonym">Epeira ventricosa</name>
    <dbReference type="NCBI Taxonomy" id="182803"/>
    <lineage>
        <taxon>Eukaryota</taxon>
        <taxon>Metazoa</taxon>
        <taxon>Ecdysozoa</taxon>
        <taxon>Arthropoda</taxon>
        <taxon>Chelicerata</taxon>
        <taxon>Arachnida</taxon>
        <taxon>Araneae</taxon>
        <taxon>Araneomorphae</taxon>
        <taxon>Entelegynae</taxon>
        <taxon>Araneoidea</taxon>
        <taxon>Araneidae</taxon>
        <taxon>Araneus</taxon>
    </lineage>
</organism>